<accession>A0A5E6X2D2</accession>
<name>A0A5E6X2D2_PSEFL</name>
<gene>
    <name evidence="1" type="ORF">PS662_05099</name>
</gene>
<dbReference type="EMBL" id="CABVHK010000020">
    <property type="protein sequence ID" value="VVN34925.1"/>
    <property type="molecule type" value="Genomic_DNA"/>
</dbReference>
<dbReference type="Pfam" id="PF08238">
    <property type="entry name" value="Sel1"/>
    <property type="match status" value="3"/>
</dbReference>
<dbReference type="InterPro" id="IPR011990">
    <property type="entry name" value="TPR-like_helical_dom_sf"/>
</dbReference>
<organism evidence="1 2">
    <name type="scientific">Pseudomonas fluorescens</name>
    <dbReference type="NCBI Taxonomy" id="294"/>
    <lineage>
        <taxon>Bacteria</taxon>
        <taxon>Pseudomonadati</taxon>
        <taxon>Pseudomonadota</taxon>
        <taxon>Gammaproteobacteria</taxon>
        <taxon>Pseudomonadales</taxon>
        <taxon>Pseudomonadaceae</taxon>
        <taxon>Pseudomonas</taxon>
    </lineage>
</organism>
<dbReference type="InterPro" id="IPR006597">
    <property type="entry name" value="Sel1-like"/>
</dbReference>
<dbReference type="AlphaFoldDB" id="A0A5E6X2D2"/>
<dbReference type="InterPro" id="IPR050767">
    <property type="entry name" value="Sel1_AlgK"/>
</dbReference>
<evidence type="ECO:0000313" key="1">
    <source>
        <dbReference type="EMBL" id="VVN34925.1"/>
    </source>
</evidence>
<dbReference type="PANTHER" id="PTHR11102">
    <property type="entry name" value="SEL-1-LIKE PROTEIN"/>
    <property type="match status" value="1"/>
</dbReference>
<dbReference type="Gene3D" id="1.25.40.10">
    <property type="entry name" value="Tetratricopeptide repeat domain"/>
    <property type="match status" value="1"/>
</dbReference>
<sequence length="213" mass="22940">MINQKAVRMSPDEKVFQLLDALLPAAEHLQIVESRAPCAADADIGMPSLRVLKAPVDGKLADITLKAANPLATMADPALLRFLYRSLRDDALAADPDALNDLGWLWINGSRVPFDSVLARRLFKLAYALGSGEAAFNLAEQAWYGRGMCVNHDLAACYYEQAYERGITVAAGALGLLHEKGVGGQGPDFGMATHWYRLAFGAASASGEKSYGR</sequence>
<dbReference type="Proteomes" id="UP000326953">
    <property type="component" value="Unassembled WGS sequence"/>
</dbReference>
<proteinExistence type="predicted"/>
<evidence type="ECO:0008006" key="3">
    <source>
        <dbReference type="Google" id="ProtNLM"/>
    </source>
</evidence>
<protein>
    <recommendedName>
        <fullName evidence="3">Sel1 repeat family protein</fullName>
    </recommendedName>
</protein>
<dbReference type="SUPFAM" id="SSF81901">
    <property type="entry name" value="HCP-like"/>
    <property type="match status" value="1"/>
</dbReference>
<dbReference type="SMART" id="SM00671">
    <property type="entry name" value="SEL1"/>
    <property type="match status" value="3"/>
</dbReference>
<reference evidence="1 2" key="1">
    <citation type="submission" date="2019-09" db="EMBL/GenBank/DDBJ databases">
        <authorList>
            <person name="Chandra G."/>
            <person name="Truman W A."/>
        </authorList>
    </citation>
    <scope>NUCLEOTIDE SEQUENCE [LARGE SCALE GENOMIC DNA]</scope>
    <source>
        <strain evidence="1">PS662</strain>
    </source>
</reference>
<dbReference type="PANTHER" id="PTHR11102:SF160">
    <property type="entry name" value="ERAD-ASSOCIATED E3 UBIQUITIN-PROTEIN LIGASE COMPONENT HRD3"/>
    <property type="match status" value="1"/>
</dbReference>
<evidence type="ECO:0000313" key="2">
    <source>
        <dbReference type="Proteomes" id="UP000326953"/>
    </source>
</evidence>